<feature type="non-terminal residue" evidence="1">
    <location>
        <position position="1"/>
    </location>
</feature>
<evidence type="ECO:0000313" key="1">
    <source>
        <dbReference type="EMBL" id="KIJ43447.1"/>
    </source>
</evidence>
<organism evidence="1 2">
    <name type="scientific">Sphaerobolus stellatus (strain SS14)</name>
    <dbReference type="NCBI Taxonomy" id="990650"/>
    <lineage>
        <taxon>Eukaryota</taxon>
        <taxon>Fungi</taxon>
        <taxon>Dikarya</taxon>
        <taxon>Basidiomycota</taxon>
        <taxon>Agaricomycotina</taxon>
        <taxon>Agaricomycetes</taxon>
        <taxon>Phallomycetidae</taxon>
        <taxon>Geastrales</taxon>
        <taxon>Sphaerobolaceae</taxon>
        <taxon>Sphaerobolus</taxon>
    </lineage>
</organism>
<keyword evidence="2" id="KW-1185">Reference proteome</keyword>
<dbReference type="HOGENOM" id="CLU_006344_12_5_1"/>
<accession>A0A0C9VNB7</accession>
<dbReference type="AlphaFoldDB" id="A0A0C9VNB7"/>
<evidence type="ECO:0000313" key="2">
    <source>
        <dbReference type="Proteomes" id="UP000054279"/>
    </source>
</evidence>
<proteinExistence type="predicted"/>
<sequence>DLQHNFLVAIAGHDKVKPDALKATRSELDFIYLAQCQSHTEQTLAQLGIFNNIYHQFKKIFIETGACRGKTGVINHFNIPKVHTCHHYAPSISP</sequence>
<protein>
    <submittedName>
        <fullName evidence="1">Uncharacterized protein</fullName>
    </submittedName>
</protein>
<reference evidence="1 2" key="1">
    <citation type="submission" date="2014-06" db="EMBL/GenBank/DDBJ databases">
        <title>Evolutionary Origins and Diversification of the Mycorrhizal Mutualists.</title>
        <authorList>
            <consortium name="DOE Joint Genome Institute"/>
            <consortium name="Mycorrhizal Genomics Consortium"/>
            <person name="Kohler A."/>
            <person name="Kuo A."/>
            <person name="Nagy L.G."/>
            <person name="Floudas D."/>
            <person name="Copeland A."/>
            <person name="Barry K.W."/>
            <person name="Cichocki N."/>
            <person name="Veneault-Fourrey C."/>
            <person name="LaButti K."/>
            <person name="Lindquist E.A."/>
            <person name="Lipzen A."/>
            <person name="Lundell T."/>
            <person name="Morin E."/>
            <person name="Murat C."/>
            <person name="Riley R."/>
            <person name="Ohm R."/>
            <person name="Sun H."/>
            <person name="Tunlid A."/>
            <person name="Henrissat B."/>
            <person name="Grigoriev I.V."/>
            <person name="Hibbett D.S."/>
            <person name="Martin F."/>
        </authorList>
    </citation>
    <scope>NUCLEOTIDE SEQUENCE [LARGE SCALE GENOMIC DNA]</scope>
    <source>
        <strain evidence="1 2">SS14</strain>
    </source>
</reference>
<dbReference type="OrthoDB" id="3232941at2759"/>
<gene>
    <name evidence="1" type="ORF">M422DRAFT_169925</name>
</gene>
<name>A0A0C9VNB7_SPHS4</name>
<dbReference type="EMBL" id="KN837123">
    <property type="protein sequence ID" value="KIJ43447.1"/>
    <property type="molecule type" value="Genomic_DNA"/>
</dbReference>
<dbReference type="Proteomes" id="UP000054279">
    <property type="component" value="Unassembled WGS sequence"/>
</dbReference>